<accession>A0ABP6PPU8</accession>
<dbReference type="InterPro" id="IPR051677">
    <property type="entry name" value="AfsR-DnrI-RedD_regulator"/>
</dbReference>
<comment type="caution">
    <text evidence="2">The sequence shown here is derived from an EMBL/GenBank/DDBJ whole genome shotgun (WGS) entry which is preliminary data.</text>
</comment>
<keyword evidence="3" id="KW-1185">Reference proteome</keyword>
<sequence length="236" mass="25485">MRGETTAGPLVRVLGGLALSHGHRPVVVPPGSRRLLAYLALHPDGVDRRAAAGALWPTVCDGRAAGNLRSALWRLQQVGCPLLDAGPLDLRLADDVVVDLAAVQAWATRVIAGDARDDDLAVDPGRIGELDVLPGWYDDWVLAIRDRLRLRLLHALEALSVLLLRAGRPAEAVEAVHAAVLVEPLRESGQRALIEAHQAAGDWVAARRQYDAFRGLLRQEVGVEPSFEFGVATRSR</sequence>
<reference evidence="3" key="1">
    <citation type="journal article" date="2019" name="Int. J. Syst. Evol. Microbiol.">
        <title>The Global Catalogue of Microorganisms (GCM) 10K type strain sequencing project: providing services to taxonomists for standard genome sequencing and annotation.</title>
        <authorList>
            <consortium name="The Broad Institute Genomics Platform"/>
            <consortium name="The Broad Institute Genome Sequencing Center for Infectious Disease"/>
            <person name="Wu L."/>
            <person name="Ma J."/>
        </authorList>
    </citation>
    <scope>NUCLEOTIDE SEQUENCE [LARGE SCALE GENOMIC DNA]</scope>
    <source>
        <strain evidence="3">JCM 15614</strain>
    </source>
</reference>
<dbReference type="EMBL" id="BAAAVV010000022">
    <property type="protein sequence ID" value="GAA3185443.1"/>
    <property type="molecule type" value="Genomic_DNA"/>
</dbReference>
<dbReference type="InterPro" id="IPR005158">
    <property type="entry name" value="BTAD"/>
</dbReference>
<dbReference type="InterPro" id="IPR011990">
    <property type="entry name" value="TPR-like_helical_dom_sf"/>
</dbReference>
<evidence type="ECO:0000259" key="1">
    <source>
        <dbReference type="SMART" id="SM01043"/>
    </source>
</evidence>
<dbReference type="PANTHER" id="PTHR35807">
    <property type="entry name" value="TRANSCRIPTIONAL REGULATOR REDD-RELATED"/>
    <property type="match status" value="1"/>
</dbReference>
<dbReference type="Pfam" id="PF03704">
    <property type="entry name" value="BTAD"/>
    <property type="match status" value="1"/>
</dbReference>
<dbReference type="Proteomes" id="UP001499924">
    <property type="component" value="Unassembled WGS sequence"/>
</dbReference>
<dbReference type="SMART" id="SM01043">
    <property type="entry name" value="BTAD"/>
    <property type="match status" value="1"/>
</dbReference>
<protein>
    <recommendedName>
        <fullName evidence="1">Bacterial transcriptional activator domain-containing protein</fullName>
    </recommendedName>
</protein>
<dbReference type="RefSeq" id="WP_344691529.1">
    <property type="nucleotide sequence ID" value="NZ_BAAAVV010000022.1"/>
</dbReference>
<dbReference type="Gene3D" id="1.10.10.10">
    <property type="entry name" value="Winged helix-like DNA-binding domain superfamily/Winged helix DNA-binding domain"/>
    <property type="match status" value="1"/>
</dbReference>
<organism evidence="2 3">
    <name type="scientific">Blastococcus jejuensis</name>
    <dbReference type="NCBI Taxonomy" id="351224"/>
    <lineage>
        <taxon>Bacteria</taxon>
        <taxon>Bacillati</taxon>
        <taxon>Actinomycetota</taxon>
        <taxon>Actinomycetes</taxon>
        <taxon>Geodermatophilales</taxon>
        <taxon>Geodermatophilaceae</taxon>
        <taxon>Blastococcus</taxon>
    </lineage>
</organism>
<feature type="domain" description="Bacterial transcriptional activator" evidence="1">
    <location>
        <begin position="98"/>
        <end position="236"/>
    </location>
</feature>
<evidence type="ECO:0000313" key="2">
    <source>
        <dbReference type="EMBL" id="GAA3185443.1"/>
    </source>
</evidence>
<dbReference type="Gene3D" id="1.25.40.10">
    <property type="entry name" value="Tetratricopeptide repeat domain"/>
    <property type="match status" value="1"/>
</dbReference>
<proteinExistence type="predicted"/>
<dbReference type="SUPFAM" id="SSF48452">
    <property type="entry name" value="TPR-like"/>
    <property type="match status" value="1"/>
</dbReference>
<evidence type="ECO:0000313" key="3">
    <source>
        <dbReference type="Proteomes" id="UP001499924"/>
    </source>
</evidence>
<gene>
    <name evidence="2" type="ORF">GCM10010531_44570</name>
</gene>
<name>A0ABP6PPU8_9ACTN</name>
<dbReference type="InterPro" id="IPR036388">
    <property type="entry name" value="WH-like_DNA-bd_sf"/>
</dbReference>